<accession>A0A7C6A6Z1</accession>
<dbReference type="PROSITE" id="PS50893">
    <property type="entry name" value="ABC_TRANSPORTER_2"/>
    <property type="match status" value="1"/>
</dbReference>
<organism evidence="6">
    <name type="scientific">Desulfurella acetivorans</name>
    <dbReference type="NCBI Taxonomy" id="33002"/>
    <lineage>
        <taxon>Bacteria</taxon>
        <taxon>Pseudomonadati</taxon>
        <taxon>Campylobacterota</taxon>
        <taxon>Desulfurellia</taxon>
        <taxon>Desulfurellales</taxon>
        <taxon>Desulfurellaceae</taxon>
        <taxon>Desulfurella</taxon>
    </lineage>
</organism>
<dbReference type="SUPFAM" id="SSF52540">
    <property type="entry name" value="P-loop containing nucleoside triphosphate hydrolases"/>
    <property type="match status" value="1"/>
</dbReference>
<dbReference type="AlphaFoldDB" id="A0A7C6A6Z1"/>
<comment type="caution">
    <text evidence="6">The sequence shown here is derived from an EMBL/GenBank/DDBJ whole genome shotgun (WGS) entry which is preliminary data.</text>
</comment>
<comment type="similarity">
    <text evidence="1">Belongs to the ABC transporter superfamily.</text>
</comment>
<dbReference type="InterPro" id="IPR003593">
    <property type="entry name" value="AAA+_ATPase"/>
</dbReference>
<evidence type="ECO:0000256" key="3">
    <source>
        <dbReference type="ARBA" id="ARBA00022741"/>
    </source>
</evidence>
<sequence length="191" mass="21430">MVAIMGVSGSGKSTLLHILGLLDEPDSGDVFFFGEKIDFINKQKLAMLRNTYIGFVFQFYSLINELSVLENVLLPTMINGIIKIDYAKELLLRVGINQELFNKRSYNLSGGEKQRVAIARALINKPKVIIADEPTSNIDENNAMLLMSLLRDLQQSFNTTVIISTHSKKMARFCDTIYFLSEGVLTNEDNS</sequence>
<dbReference type="EMBL" id="DRZX01000162">
    <property type="protein sequence ID" value="HHS48880.1"/>
    <property type="molecule type" value="Genomic_DNA"/>
</dbReference>
<evidence type="ECO:0000259" key="5">
    <source>
        <dbReference type="PROSITE" id="PS50893"/>
    </source>
</evidence>
<proteinExistence type="inferred from homology"/>
<dbReference type="InterPro" id="IPR003439">
    <property type="entry name" value="ABC_transporter-like_ATP-bd"/>
</dbReference>
<evidence type="ECO:0000256" key="4">
    <source>
        <dbReference type="ARBA" id="ARBA00022840"/>
    </source>
</evidence>
<dbReference type="InterPro" id="IPR017871">
    <property type="entry name" value="ABC_transporter-like_CS"/>
</dbReference>
<dbReference type="InterPro" id="IPR015854">
    <property type="entry name" value="ABC_transpr_LolD-like"/>
</dbReference>
<keyword evidence="2" id="KW-0813">Transport</keyword>
<name>A0A7C6A6Z1_DESAE</name>
<keyword evidence="3" id="KW-0547">Nucleotide-binding</keyword>
<evidence type="ECO:0000313" key="6">
    <source>
        <dbReference type="EMBL" id="HHS48880.1"/>
    </source>
</evidence>
<keyword evidence="4 6" id="KW-0067">ATP-binding</keyword>
<dbReference type="PROSITE" id="PS00211">
    <property type="entry name" value="ABC_TRANSPORTER_1"/>
    <property type="match status" value="1"/>
</dbReference>
<feature type="domain" description="ABC transporter" evidence="5">
    <location>
        <begin position="1"/>
        <end position="191"/>
    </location>
</feature>
<dbReference type="SMART" id="SM00382">
    <property type="entry name" value="AAA"/>
    <property type="match status" value="1"/>
</dbReference>
<gene>
    <name evidence="6" type="ORF">ENM99_03350</name>
</gene>
<dbReference type="GO" id="GO:0005886">
    <property type="term" value="C:plasma membrane"/>
    <property type="evidence" value="ECO:0007669"/>
    <property type="project" value="TreeGrafter"/>
</dbReference>
<dbReference type="PANTHER" id="PTHR24220">
    <property type="entry name" value="IMPORT ATP-BINDING PROTEIN"/>
    <property type="match status" value="1"/>
</dbReference>
<evidence type="ECO:0000256" key="2">
    <source>
        <dbReference type="ARBA" id="ARBA00022448"/>
    </source>
</evidence>
<dbReference type="GO" id="GO:0016887">
    <property type="term" value="F:ATP hydrolysis activity"/>
    <property type="evidence" value="ECO:0007669"/>
    <property type="project" value="InterPro"/>
</dbReference>
<dbReference type="InterPro" id="IPR017911">
    <property type="entry name" value="MacB-like_ATP-bd"/>
</dbReference>
<protein>
    <submittedName>
        <fullName evidence="6">ABC transporter ATP-binding protein</fullName>
    </submittedName>
</protein>
<dbReference type="InterPro" id="IPR027417">
    <property type="entry name" value="P-loop_NTPase"/>
</dbReference>
<dbReference type="Gene3D" id="3.40.50.300">
    <property type="entry name" value="P-loop containing nucleotide triphosphate hydrolases"/>
    <property type="match status" value="1"/>
</dbReference>
<dbReference type="Proteomes" id="UP000886400">
    <property type="component" value="Unassembled WGS sequence"/>
</dbReference>
<dbReference type="GO" id="GO:0005524">
    <property type="term" value="F:ATP binding"/>
    <property type="evidence" value="ECO:0007669"/>
    <property type="project" value="UniProtKB-KW"/>
</dbReference>
<dbReference type="PANTHER" id="PTHR24220:SF689">
    <property type="entry name" value="LIPOPROTEIN-RELEASING SYSTEM ATP-BINDING PROTEIN LOLD"/>
    <property type="match status" value="1"/>
</dbReference>
<dbReference type="GO" id="GO:0022857">
    <property type="term" value="F:transmembrane transporter activity"/>
    <property type="evidence" value="ECO:0007669"/>
    <property type="project" value="TreeGrafter"/>
</dbReference>
<dbReference type="CDD" id="cd03255">
    <property type="entry name" value="ABC_MJ0796_LolCDE_FtsE"/>
    <property type="match status" value="1"/>
</dbReference>
<reference evidence="6" key="1">
    <citation type="journal article" date="2020" name="mSystems">
        <title>Genome- and Community-Level Interaction Insights into Carbon Utilization and Element Cycling Functions of Hydrothermarchaeota in Hydrothermal Sediment.</title>
        <authorList>
            <person name="Zhou Z."/>
            <person name="Liu Y."/>
            <person name="Xu W."/>
            <person name="Pan J."/>
            <person name="Luo Z.H."/>
            <person name="Li M."/>
        </authorList>
    </citation>
    <scope>NUCLEOTIDE SEQUENCE [LARGE SCALE GENOMIC DNA]</scope>
    <source>
        <strain evidence="6">SpSt-1135</strain>
    </source>
</reference>
<dbReference type="Pfam" id="PF00005">
    <property type="entry name" value="ABC_tran"/>
    <property type="match status" value="1"/>
</dbReference>
<evidence type="ECO:0000256" key="1">
    <source>
        <dbReference type="ARBA" id="ARBA00005417"/>
    </source>
</evidence>